<gene>
    <name evidence="1" type="primary">NSP4</name>
</gene>
<sequence>MEFINQTFFSESSESKMDVIPYVLGIVLALTNGNRVLKIINFIITLFKKMVIAINVAISKWKRENNDVKHETKDIHKEVEEVMTQIREMRIHLTALFNSIHDDNTKWRMSESIRREKKNEMKAHAGVTTSKQQLNNTSGLEMEVCL</sequence>
<reference evidence="1 2" key="1">
    <citation type="journal article" date="2014" name="J. Gen. Virol.">
        <title>Whole-genome analysis of bovine rotavirus species C isolates obtained in Yamagata, Japan, 2003-2010.</title>
        <authorList>
            <person name="Mawatari T."/>
            <person name="Hirano K."/>
            <person name="Tsunemitsu H."/>
            <person name="Suzuki T."/>
        </authorList>
    </citation>
    <scope>NUCLEOTIDE SEQUENCE [LARGE SCALE GENOMIC DNA]</scope>
    <source>
        <strain evidence="1">Y/08</strain>
    </source>
</reference>
<dbReference type="EMBL" id="AB874664">
    <property type="protein sequence ID" value="BAO73979.1"/>
    <property type="molecule type" value="Genomic_RNA"/>
</dbReference>
<name>A0A060NDZ3_9REOV</name>
<organism evidence="1 2">
    <name type="scientific">Bovine rotavirus C</name>
    <dbReference type="NCBI Taxonomy" id="31588"/>
    <lineage>
        <taxon>Viruses</taxon>
        <taxon>Riboviria</taxon>
        <taxon>Orthornavirae</taxon>
        <taxon>Duplornaviricota</taxon>
        <taxon>Resentoviricetes</taxon>
        <taxon>Reovirales</taxon>
        <taxon>Sedoreoviridae</taxon>
        <taxon>Rotavirus</taxon>
        <taxon>Rotavirus tritogastroenteritidis</taxon>
        <taxon>Rotavirus C</taxon>
    </lineage>
</organism>
<accession>A0A060NDZ3</accession>
<evidence type="ECO:0000313" key="1">
    <source>
        <dbReference type="EMBL" id="BAO73979.1"/>
    </source>
</evidence>
<dbReference type="Proteomes" id="UP000132082">
    <property type="component" value="Genome"/>
</dbReference>
<protein>
    <submittedName>
        <fullName evidence="1">Nonstructural protein 4</fullName>
    </submittedName>
</protein>
<proteinExistence type="predicted"/>
<evidence type="ECO:0000313" key="2">
    <source>
        <dbReference type="Proteomes" id="UP000132082"/>
    </source>
</evidence>